<keyword evidence="5 9" id="KW-0067">ATP-binding</keyword>
<keyword evidence="7 9" id="KW-0173">Coenzyme A biosynthesis</keyword>
<dbReference type="HOGENOM" id="CLU_100149_0_1_9"/>
<evidence type="ECO:0000256" key="6">
    <source>
        <dbReference type="ARBA" id="ARBA00022842"/>
    </source>
</evidence>
<feature type="binding site" evidence="9">
    <location>
        <begin position="126"/>
        <end position="132"/>
    </location>
    <ligand>
        <name>ATP</name>
        <dbReference type="ChEBI" id="CHEBI:30616"/>
    </ligand>
</feature>
<feature type="binding site" evidence="9">
    <location>
        <begin position="91"/>
        <end position="93"/>
    </location>
    <ligand>
        <name>ATP</name>
        <dbReference type="ChEBI" id="CHEBI:30616"/>
    </ligand>
</feature>
<evidence type="ECO:0000256" key="4">
    <source>
        <dbReference type="ARBA" id="ARBA00022741"/>
    </source>
</evidence>
<feature type="binding site" evidence="9">
    <location>
        <position position="101"/>
    </location>
    <ligand>
        <name>ATP</name>
        <dbReference type="ChEBI" id="CHEBI:30616"/>
    </ligand>
</feature>
<dbReference type="GO" id="GO:0004595">
    <property type="term" value="F:pantetheine-phosphate adenylyltransferase activity"/>
    <property type="evidence" value="ECO:0007669"/>
    <property type="project" value="UniProtKB-UniRule"/>
</dbReference>
<dbReference type="PATRIC" id="fig|1214179.4.peg.1725"/>
<comment type="subunit">
    <text evidence="9">Homohexamer.</text>
</comment>
<evidence type="ECO:0000256" key="1">
    <source>
        <dbReference type="ARBA" id="ARBA00022490"/>
    </source>
</evidence>
<comment type="similarity">
    <text evidence="9">Belongs to the bacterial CoaD family.</text>
</comment>
<evidence type="ECO:0000256" key="9">
    <source>
        <dbReference type="HAMAP-Rule" id="MF_00151"/>
    </source>
</evidence>
<dbReference type="SUPFAM" id="SSF52374">
    <property type="entry name" value="Nucleotidylyl transferase"/>
    <property type="match status" value="1"/>
</dbReference>
<dbReference type="Pfam" id="PF01467">
    <property type="entry name" value="CTP_transf_like"/>
    <property type="match status" value="1"/>
</dbReference>
<keyword evidence="2 9" id="KW-0808">Transferase</keyword>
<evidence type="ECO:0000256" key="7">
    <source>
        <dbReference type="ARBA" id="ARBA00022993"/>
    </source>
</evidence>
<keyword evidence="1 9" id="KW-0963">Cytoplasm</keyword>
<dbReference type="RefSeq" id="WP_002939048.1">
    <property type="nucleotide sequence ID" value="NZ_ALLE01000012.1"/>
</dbReference>
<dbReference type="PANTHER" id="PTHR21342:SF1">
    <property type="entry name" value="PHOSPHOPANTETHEINE ADENYLYLTRANSFERASE"/>
    <property type="match status" value="1"/>
</dbReference>
<protein>
    <recommendedName>
        <fullName evidence="9">Phosphopantetheine adenylyltransferase</fullName>
        <ecNumber evidence="9">2.7.7.3</ecNumber>
    </recommendedName>
    <alternativeName>
        <fullName evidence="9">Dephospho-CoA pyrophosphorylase</fullName>
    </alternativeName>
    <alternativeName>
        <fullName evidence="9">Pantetheine-phosphate adenylyltransferase</fullName>
        <shortName evidence="9">PPAT</shortName>
    </alternativeName>
</protein>
<comment type="cofactor">
    <cofactor evidence="9">
        <name>Mg(2+)</name>
        <dbReference type="ChEBI" id="CHEBI:18420"/>
    </cofactor>
</comment>
<dbReference type="GO" id="GO:0015937">
    <property type="term" value="P:coenzyme A biosynthetic process"/>
    <property type="evidence" value="ECO:0007669"/>
    <property type="project" value="UniProtKB-UniRule"/>
</dbReference>
<organism evidence="11 12">
    <name type="scientific">Streptococcus suis 6407</name>
    <dbReference type="NCBI Taxonomy" id="1214179"/>
    <lineage>
        <taxon>Bacteria</taxon>
        <taxon>Bacillati</taxon>
        <taxon>Bacillota</taxon>
        <taxon>Bacilli</taxon>
        <taxon>Lactobacillales</taxon>
        <taxon>Streptococcaceae</taxon>
        <taxon>Streptococcus</taxon>
    </lineage>
</organism>
<evidence type="ECO:0000256" key="8">
    <source>
        <dbReference type="ARBA" id="ARBA00029346"/>
    </source>
</evidence>
<feature type="site" description="Transition state stabilizer" evidence="9">
    <location>
        <position position="19"/>
    </location>
</feature>
<feature type="domain" description="Cytidyltransferase-like" evidence="10">
    <location>
        <begin position="7"/>
        <end position="136"/>
    </location>
</feature>
<keyword evidence="6 9" id="KW-0460">Magnesium</keyword>
<dbReference type="UniPathway" id="UPA00241">
    <property type="reaction ID" value="UER00355"/>
</dbReference>
<keyword evidence="3 9" id="KW-0548">Nucleotidyltransferase</keyword>
<dbReference type="PRINTS" id="PR01020">
    <property type="entry name" value="LPSBIOSNTHSS"/>
</dbReference>
<accession>A0A075SIG4</accession>
<evidence type="ECO:0000313" key="12">
    <source>
        <dbReference type="Proteomes" id="UP000028185"/>
    </source>
</evidence>
<gene>
    <name evidence="9" type="primary">coaD</name>
    <name evidence="11" type="ORF">ID09_08730</name>
</gene>
<dbReference type="PANTHER" id="PTHR21342">
    <property type="entry name" value="PHOSPHOPANTETHEINE ADENYLYLTRANSFERASE"/>
    <property type="match status" value="1"/>
</dbReference>
<dbReference type="AlphaFoldDB" id="A0A075SIG4"/>
<dbReference type="GO" id="GO:0005737">
    <property type="term" value="C:cytoplasm"/>
    <property type="evidence" value="ECO:0007669"/>
    <property type="project" value="UniProtKB-SubCell"/>
</dbReference>
<dbReference type="Proteomes" id="UP000028185">
    <property type="component" value="Chromosome"/>
</dbReference>
<dbReference type="CDD" id="cd02163">
    <property type="entry name" value="PPAT"/>
    <property type="match status" value="1"/>
</dbReference>
<comment type="subcellular location">
    <subcellularLocation>
        <location evidence="9">Cytoplasm</location>
    </subcellularLocation>
</comment>
<feature type="binding site" evidence="9">
    <location>
        <position position="11"/>
    </location>
    <ligand>
        <name>substrate</name>
    </ligand>
</feature>
<evidence type="ECO:0000256" key="2">
    <source>
        <dbReference type="ARBA" id="ARBA00022679"/>
    </source>
</evidence>
<dbReference type="InterPro" id="IPR014729">
    <property type="entry name" value="Rossmann-like_a/b/a_fold"/>
</dbReference>
<evidence type="ECO:0000259" key="10">
    <source>
        <dbReference type="Pfam" id="PF01467"/>
    </source>
</evidence>
<evidence type="ECO:0000313" key="11">
    <source>
        <dbReference type="EMBL" id="AIG44099.1"/>
    </source>
</evidence>
<name>A0A075SIG4_STRSU</name>
<proteinExistence type="inferred from homology"/>
<dbReference type="GO" id="GO:0005524">
    <property type="term" value="F:ATP binding"/>
    <property type="evidence" value="ECO:0007669"/>
    <property type="project" value="UniProtKB-KW"/>
</dbReference>
<feature type="binding site" evidence="9">
    <location>
        <position position="19"/>
    </location>
    <ligand>
        <name>ATP</name>
        <dbReference type="ChEBI" id="CHEBI:30616"/>
    </ligand>
</feature>
<dbReference type="NCBIfam" id="TIGR01510">
    <property type="entry name" value="coaD_prev_kdtB"/>
    <property type="match status" value="1"/>
</dbReference>
<evidence type="ECO:0000256" key="3">
    <source>
        <dbReference type="ARBA" id="ARBA00022695"/>
    </source>
</evidence>
<dbReference type="EC" id="2.7.7.3" evidence="9"/>
<feature type="binding site" evidence="9">
    <location>
        <position position="76"/>
    </location>
    <ligand>
        <name>substrate</name>
    </ligand>
</feature>
<comment type="catalytic activity">
    <reaction evidence="8 9">
        <text>(R)-4'-phosphopantetheine + ATP + H(+) = 3'-dephospho-CoA + diphosphate</text>
        <dbReference type="Rhea" id="RHEA:19801"/>
        <dbReference type="ChEBI" id="CHEBI:15378"/>
        <dbReference type="ChEBI" id="CHEBI:30616"/>
        <dbReference type="ChEBI" id="CHEBI:33019"/>
        <dbReference type="ChEBI" id="CHEBI:57328"/>
        <dbReference type="ChEBI" id="CHEBI:61723"/>
        <dbReference type="EC" id="2.7.7.3"/>
    </reaction>
</comment>
<comment type="function">
    <text evidence="9">Reversibly transfers an adenylyl group from ATP to 4'-phosphopantetheine, yielding dephospho-CoA (dPCoA) and pyrophosphate.</text>
</comment>
<dbReference type="InterPro" id="IPR001980">
    <property type="entry name" value="PPAT"/>
</dbReference>
<comment type="pathway">
    <text evidence="9">Cofactor biosynthesis; coenzyme A biosynthesis; CoA from (R)-pantothenate: step 4/5.</text>
</comment>
<dbReference type="Gene3D" id="3.40.50.620">
    <property type="entry name" value="HUPs"/>
    <property type="match status" value="1"/>
</dbReference>
<feature type="binding site" evidence="9">
    <location>
        <position position="43"/>
    </location>
    <ligand>
        <name>substrate</name>
    </ligand>
</feature>
<evidence type="ECO:0000256" key="5">
    <source>
        <dbReference type="ARBA" id="ARBA00022840"/>
    </source>
</evidence>
<dbReference type="NCBIfam" id="TIGR00125">
    <property type="entry name" value="cyt_tran_rel"/>
    <property type="match status" value="1"/>
</dbReference>
<dbReference type="HAMAP" id="MF_00151">
    <property type="entry name" value="PPAT_bact"/>
    <property type="match status" value="1"/>
</dbReference>
<feature type="binding site" evidence="9">
    <location>
        <position position="90"/>
    </location>
    <ligand>
        <name>substrate</name>
    </ligand>
</feature>
<dbReference type="InterPro" id="IPR004821">
    <property type="entry name" value="Cyt_trans-like"/>
</dbReference>
<sequence>MSDKIGLFTGSFDPITNGHLDLIERASGLFDKLYVGVFTNPKKAGLLTGLERKAILEKLFVGMENIEVVLSENELVVDVAKRYGVTHLVRGLRNATDLEYESSFDFYNRQLAPDLETIYLIAKPELKFVSSSQVRELLYFKQDIGPYVPEIVSEEIRKNEEK</sequence>
<reference evidence="11 12" key="1">
    <citation type="journal article" date="2014" name="Genome Announc.">
        <title>Whole-Genome Sequence of Streptococcus suis Serotype 4 Reference Strain 6407.</title>
        <authorList>
            <person name="Wang K."/>
            <person name="Chen J."/>
            <person name="Yao H."/>
            <person name="Lu C."/>
        </authorList>
    </citation>
    <scope>NUCLEOTIDE SEQUENCE [LARGE SCALE GENOMIC DNA]</scope>
    <source>
        <strain evidence="11">6407</strain>
    </source>
</reference>
<keyword evidence="4 9" id="KW-0547">Nucleotide-binding</keyword>
<dbReference type="EMBL" id="CP008921">
    <property type="protein sequence ID" value="AIG44099.1"/>
    <property type="molecule type" value="Genomic_DNA"/>
</dbReference>
<feature type="binding site" evidence="9">
    <location>
        <begin position="11"/>
        <end position="12"/>
    </location>
    <ligand>
        <name>ATP</name>
        <dbReference type="ChEBI" id="CHEBI:30616"/>
    </ligand>
</feature>